<dbReference type="SUPFAM" id="SSF110997">
    <property type="entry name" value="Sporulation related repeat"/>
    <property type="match status" value="1"/>
</dbReference>
<dbReference type="Proteomes" id="UP000029998">
    <property type="component" value="Unassembled WGS sequence"/>
</dbReference>
<proteinExistence type="predicted"/>
<evidence type="ECO:0000313" key="4">
    <source>
        <dbReference type="Proteomes" id="UP000029998"/>
    </source>
</evidence>
<dbReference type="STRING" id="1385517.N800_07185"/>
<reference evidence="3 4" key="1">
    <citation type="submission" date="2013-08" db="EMBL/GenBank/DDBJ databases">
        <title>Genome sequencing of Lysobacter.</title>
        <authorList>
            <person name="Zhang S."/>
            <person name="Wang G."/>
        </authorList>
    </citation>
    <scope>NUCLEOTIDE SEQUENCE [LARGE SCALE GENOMIC DNA]</scope>
    <source>
        <strain evidence="3 4">GH1-9</strain>
    </source>
</reference>
<dbReference type="EMBL" id="AVPU01000023">
    <property type="protein sequence ID" value="KGM53678.1"/>
    <property type="molecule type" value="Genomic_DNA"/>
</dbReference>
<dbReference type="InterPro" id="IPR036680">
    <property type="entry name" value="SPOR-like_sf"/>
</dbReference>
<keyword evidence="4" id="KW-1185">Reference proteome</keyword>
<feature type="non-terminal residue" evidence="3">
    <location>
        <position position="232"/>
    </location>
</feature>
<evidence type="ECO:0000256" key="1">
    <source>
        <dbReference type="SAM" id="MobiDB-lite"/>
    </source>
</evidence>
<comment type="caution">
    <text evidence="3">The sequence shown here is derived from an EMBL/GenBank/DDBJ whole genome shotgun (WGS) entry which is preliminary data.</text>
</comment>
<sequence length="232" mass="24091">MLIRALIVLLLVLNLGVAAWWFWSPPTSPERAVDLPPNVARLQLVRERDADVTTRPAAPRAVTAGAVAATPVPSATAAPAAVAPAGDAPVGTPERTSPVTVANTPAPSGDTPRCYSYGPFDSEDTLVAAQATLKPLTEALVVRRIPLRSGRGWRVYLPPLANAEEATAAAGRILAAGFRDYFIVREGAEANSVALGRFGSEAAARRHAEALNAAGFAVRAEQLGAGTGSAWV</sequence>
<accession>A0A0A0EU64</accession>
<dbReference type="AlphaFoldDB" id="A0A0A0EU64"/>
<feature type="region of interest" description="Disordered" evidence="1">
    <location>
        <begin position="83"/>
        <end position="112"/>
    </location>
</feature>
<dbReference type="OrthoDB" id="5986009at2"/>
<name>A0A0A0EU64_9GAMM</name>
<dbReference type="InterPro" id="IPR007730">
    <property type="entry name" value="SPOR-like_dom"/>
</dbReference>
<organism evidence="3 4">
    <name type="scientific">Lysobacter daejeonensis GH1-9</name>
    <dbReference type="NCBI Taxonomy" id="1385517"/>
    <lineage>
        <taxon>Bacteria</taxon>
        <taxon>Pseudomonadati</taxon>
        <taxon>Pseudomonadota</taxon>
        <taxon>Gammaproteobacteria</taxon>
        <taxon>Lysobacterales</taxon>
        <taxon>Lysobacteraceae</taxon>
        <taxon>Aerolutibacter</taxon>
    </lineage>
</organism>
<dbReference type="Pfam" id="PF05036">
    <property type="entry name" value="SPOR"/>
    <property type="match status" value="1"/>
</dbReference>
<dbReference type="eggNOG" id="ENOG503300Q">
    <property type="taxonomic scope" value="Bacteria"/>
</dbReference>
<dbReference type="GO" id="GO:0042834">
    <property type="term" value="F:peptidoglycan binding"/>
    <property type="evidence" value="ECO:0007669"/>
    <property type="project" value="InterPro"/>
</dbReference>
<dbReference type="RefSeq" id="WP_036138880.1">
    <property type="nucleotide sequence ID" value="NZ_AVPU01000023.1"/>
</dbReference>
<protein>
    <recommendedName>
        <fullName evidence="2">SPOR domain-containing protein</fullName>
    </recommendedName>
</protein>
<gene>
    <name evidence="3" type="ORF">N800_07185</name>
</gene>
<dbReference type="PROSITE" id="PS51724">
    <property type="entry name" value="SPOR"/>
    <property type="match status" value="1"/>
</dbReference>
<evidence type="ECO:0000313" key="3">
    <source>
        <dbReference type="EMBL" id="KGM53678.1"/>
    </source>
</evidence>
<feature type="domain" description="SPOR" evidence="2">
    <location>
        <begin position="107"/>
        <end position="186"/>
    </location>
</feature>
<feature type="compositionally biased region" description="Polar residues" evidence="1">
    <location>
        <begin position="94"/>
        <end position="106"/>
    </location>
</feature>
<feature type="compositionally biased region" description="Low complexity" evidence="1">
    <location>
        <begin position="83"/>
        <end position="93"/>
    </location>
</feature>
<evidence type="ECO:0000259" key="2">
    <source>
        <dbReference type="PROSITE" id="PS51724"/>
    </source>
</evidence>